<organism evidence="6 7">
    <name type="scientific">Limosilactobacillus alvi</name>
    <dbReference type="NCBI Taxonomy" id="990412"/>
    <lineage>
        <taxon>Bacteria</taxon>
        <taxon>Bacillati</taxon>
        <taxon>Bacillota</taxon>
        <taxon>Bacilli</taxon>
        <taxon>Lactobacillales</taxon>
        <taxon>Lactobacillaceae</taxon>
        <taxon>Limosilactobacillus</taxon>
    </lineage>
</organism>
<dbReference type="SUPFAM" id="SSF100950">
    <property type="entry name" value="NagB/RpiA/CoA transferase-like"/>
    <property type="match status" value="1"/>
</dbReference>
<gene>
    <name evidence="6" type="ORF">H5993_01420</name>
</gene>
<dbReference type="InterPro" id="IPR037171">
    <property type="entry name" value="NagB/RpiA_transferase-like"/>
</dbReference>
<comment type="caution">
    <text evidence="6">The sequence shown here is derived from an EMBL/GenBank/DDBJ whole genome shotgun (WGS) entry which is preliminary data.</text>
</comment>
<evidence type="ECO:0000256" key="3">
    <source>
        <dbReference type="ARBA" id="ARBA00023125"/>
    </source>
</evidence>
<keyword evidence="2" id="KW-0805">Transcription regulation</keyword>
<keyword evidence="3" id="KW-0238">DNA-binding</keyword>
<name>A0ABS2EMY4_9LACO</name>
<dbReference type="Gene3D" id="3.40.50.1360">
    <property type="match status" value="1"/>
</dbReference>
<accession>A0ABS2EMY4</accession>
<keyword evidence="4" id="KW-0804">Transcription</keyword>
<dbReference type="Proteomes" id="UP000776629">
    <property type="component" value="Unassembled WGS sequence"/>
</dbReference>
<evidence type="ECO:0000256" key="2">
    <source>
        <dbReference type="ARBA" id="ARBA00023015"/>
    </source>
</evidence>
<dbReference type="EMBL" id="JACJJQ010000004">
    <property type="protein sequence ID" value="MBM6753427.1"/>
    <property type="molecule type" value="Genomic_DNA"/>
</dbReference>
<sequence length="313" mass="35833">MNAEHSLLLGNLAQDYYFSKMPINKMVEKYSLSRYLILKYLDEALTNGIVEITIHSNYERSVELEQKLKEKFNIDHLYVIQDPENLAKRDDRIAAFAATQVQAIIQHCKFVALAWGETVFEVIDHFVKVERDDLRFVQFMGENMKYRSSTGSMRMVQRAASKYNAQYYTIPGPLYIINDEVREGFIKEPSISRALRVAERTDLLLCGIGTIESVHSIPLWHEHETAIFPNVDLEKVAGMIFGRPYDINGNFLNQASDKTLSLSLEKIKNIPRRFGIVQGKSKYKATLGALRGGFFTDLVINEATAIRILNELK</sequence>
<protein>
    <submittedName>
        <fullName evidence="6">Sugar-binding transcriptional regulator</fullName>
    </submittedName>
</protein>
<evidence type="ECO:0000256" key="1">
    <source>
        <dbReference type="ARBA" id="ARBA00010466"/>
    </source>
</evidence>
<proteinExistence type="inferred from homology"/>
<evidence type="ECO:0000313" key="7">
    <source>
        <dbReference type="Proteomes" id="UP000776629"/>
    </source>
</evidence>
<dbReference type="RefSeq" id="WP_204775947.1">
    <property type="nucleotide sequence ID" value="NZ_JACJJQ010000004.1"/>
</dbReference>
<dbReference type="Pfam" id="PF04198">
    <property type="entry name" value="Sugar-bind"/>
    <property type="match status" value="1"/>
</dbReference>
<keyword evidence="7" id="KW-1185">Reference proteome</keyword>
<dbReference type="InterPro" id="IPR007324">
    <property type="entry name" value="Sugar-bd_dom_put"/>
</dbReference>
<evidence type="ECO:0000256" key="4">
    <source>
        <dbReference type="ARBA" id="ARBA00023163"/>
    </source>
</evidence>
<comment type="similarity">
    <text evidence="1">Belongs to the SorC transcriptional regulatory family.</text>
</comment>
<feature type="domain" description="Sugar-binding" evidence="5">
    <location>
        <begin position="57"/>
        <end position="310"/>
    </location>
</feature>
<evidence type="ECO:0000259" key="5">
    <source>
        <dbReference type="Pfam" id="PF04198"/>
    </source>
</evidence>
<dbReference type="PANTHER" id="PTHR34294:SF1">
    <property type="entry name" value="TRANSCRIPTIONAL REGULATOR LSRR"/>
    <property type="match status" value="1"/>
</dbReference>
<evidence type="ECO:0000313" key="6">
    <source>
        <dbReference type="EMBL" id="MBM6753427.1"/>
    </source>
</evidence>
<reference evidence="6 7" key="1">
    <citation type="journal article" date="2021" name="Sci. Rep.">
        <title>The distribution of antibiotic resistance genes in chicken gut microbiota commensals.</title>
        <authorList>
            <person name="Juricova H."/>
            <person name="Matiasovicova J."/>
            <person name="Kubasova T."/>
            <person name="Cejkova D."/>
            <person name="Rychlik I."/>
        </authorList>
    </citation>
    <scope>NUCLEOTIDE SEQUENCE [LARGE SCALE GENOMIC DNA]</scope>
    <source>
        <strain evidence="6 7">An810</strain>
    </source>
</reference>
<dbReference type="InterPro" id="IPR051054">
    <property type="entry name" value="SorC_transcr_regulators"/>
</dbReference>
<dbReference type="PANTHER" id="PTHR34294">
    <property type="entry name" value="TRANSCRIPTIONAL REGULATOR-RELATED"/>
    <property type="match status" value="1"/>
</dbReference>